<accession>A0A382WKX8</accession>
<sequence length="132" mass="14722">MAQETIHTVGKRKRAVAKVWLSPKGKGESHTVNGMGLLEYFNREKLVIAIEEPLHLTEMNDQVTVVARTFGGGKSGQADALRLGIARALNLMNEELHGALRHAGMLTRDGRIKERKKYGLAGARKRFQFSKR</sequence>
<gene>
    <name evidence="4" type="ORF">METZ01_LOCUS412286</name>
</gene>
<evidence type="ECO:0000256" key="3">
    <source>
        <dbReference type="ARBA" id="ARBA00023274"/>
    </source>
</evidence>
<evidence type="ECO:0000313" key="4">
    <source>
        <dbReference type="EMBL" id="SVD59432.1"/>
    </source>
</evidence>
<dbReference type="AlphaFoldDB" id="A0A382WKX8"/>
<evidence type="ECO:0000256" key="1">
    <source>
        <dbReference type="ARBA" id="ARBA00005251"/>
    </source>
</evidence>
<dbReference type="NCBIfam" id="NF001099">
    <property type="entry name" value="PRK00132.1"/>
    <property type="match status" value="1"/>
</dbReference>
<dbReference type="PROSITE" id="PS00360">
    <property type="entry name" value="RIBOSOMAL_S9"/>
    <property type="match status" value="1"/>
</dbReference>
<organism evidence="4">
    <name type="scientific">marine metagenome</name>
    <dbReference type="NCBI Taxonomy" id="408172"/>
    <lineage>
        <taxon>unclassified sequences</taxon>
        <taxon>metagenomes</taxon>
        <taxon>ecological metagenomes</taxon>
    </lineage>
</organism>
<dbReference type="GO" id="GO:0003723">
    <property type="term" value="F:RNA binding"/>
    <property type="evidence" value="ECO:0007669"/>
    <property type="project" value="TreeGrafter"/>
</dbReference>
<dbReference type="GO" id="GO:0022627">
    <property type="term" value="C:cytosolic small ribosomal subunit"/>
    <property type="evidence" value="ECO:0007669"/>
    <property type="project" value="TreeGrafter"/>
</dbReference>
<reference evidence="4" key="1">
    <citation type="submission" date="2018-05" db="EMBL/GenBank/DDBJ databases">
        <authorList>
            <person name="Lanie J.A."/>
            <person name="Ng W.-L."/>
            <person name="Kazmierczak K.M."/>
            <person name="Andrzejewski T.M."/>
            <person name="Davidsen T.M."/>
            <person name="Wayne K.J."/>
            <person name="Tettelin H."/>
            <person name="Glass J.I."/>
            <person name="Rusch D."/>
            <person name="Podicherti R."/>
            <person name="Tsui H.-C.T."/>
            <person name="Winkler M.E."/>
        </authorList>
    </citation>
    <scope>NUCLEOTIDE SEQUENCE</scope>
</reference>
<dbReference type="Pfam" id="PF00380">
    <property type="entry name" value="Ribosomal_S9"/>
    <property type="match status" value="1"/>
</dbReference>
<dbReference type="PANTHER" id="PTHR21569">
    <property type="entry name" value="RIBOSOMAL PROTEIN S9"/>
    <property type="match status" value="1"/>
</dbReference>
<protein>
    <recommendedName>
        <fullName evidence="5">30S ribosomal protein S9</fullName>
    </recommendedName>
</protein>
<dbReference type="InterPro" id="IPR000754">
    <property type="entry name" value="Ribosomal_uS9"/>
</dbReference>
<evidence type="ECO:0008006" key="5">
    <source>
        <dbReference type="Google" id="ProtNLM"/>
    </source>
</evidence>
<dbReference type="GO" id="GO:0003735">
    <property type="term" value="F:structural constituent of ribosome"/>
    <property type="evidence" value="ECO:0007669"/>
    <property type="project" value="InterPro"/>
</dbReference>
<dbReference type="InterPro" id="IPR020568">
    <property type="entry name" value="Ribosomal_Su5_D2-typ_SF"/>
</dbReference>
<dbReference type="Gene3D" id="3.30.230.10">
    <property type="match status" value="1"/>
</dbReference>
<dbReference type="SUPFAM" id="SSF54211">
    <property type="entry name" value="Ribosomal protein S5 domain 2-like"/>
    <property type="match status" value="1"/>
</dbReference>
<evidence type="ECO:0000256" key="2">
    <source>
        <dbReference type="ARBA" id="ARBA00022980"/>
    </source>
</evidence>
<dbReference type="InterPro" id="IPR014721">
    <property type="entry name" value="Ribsml_uS5_D2-typ_fold_subgr"/>
</dbReference>
<dbReference type="FunFam" id="3.30.230.10:FF:000001">
    <property type="entry name" value="30S ribosomal protein S9"/>
    <property type="match status" value="1"/>
</dbReference>
<proteinExistence type="inferred from homology"/>
<keyword evidence="2" id="KW-0689">Ribosomal protein</keyword>
<dbReference type="GO" id="GO:0006412">
    <property type="term" value="P:translation"/>
    <property type="evidence" value="ECO:0007669"/>
    <property type="project" value="InterPro"/>
</dbReference>
<dbReference type="InterPro" id="IPR023035">
    <property type="entry name" value="Ribosomal_uS9_bac/plastid"/>
</dbReference>
<name>A0A382WKX8_9ZZZZ</name>
<dbReference type="EMBL" id="UINC01160657">
    <property type="protein sequence ID" value="SVD59432.1"/>
    <property type="molecule type" value="Genomic_DNA"/>
</dbReference>
<dbReference type="InterPro" id="IPR020574">
    <property type="entry name" value="Ribosomal_uS9_CS"/>
</dbReference>
<dbReference type="PANTHER" id="PTHR21569:SF1">
    <property type="entry name" value="SMALL RIBOSOMAL SUBUNIT PROTEIN US9M"/>
    <property type="match status" value="1"/>
</dbReference>
<keyword evidence="3" id="KW-0687">Ribonucleoprotein</keyword>
<comment type="similarity">
    <text evidence="1">Belongs to the universal ribosomal protein uS9 family.</text>
</comment>